<dbReference type="Pfam" id="PF00561">
    <property type="entry name" value="Abhydrolase_1"/>
    <property type="match status" value="1"/>
</dbReference>
<dbReference type="Proteomes" id="UP000574276">
    <property type="component" value="Unassembled WGS sequence"/>
</dbReference>
<dbReference type="SUPFAM" id="SSF53474">
    <property type="entry name" value="alpha/beta-Hydrolases"/>
    <property type="match status" value="1"/>
</dbReference>
<dbReference type="PANTHER" id="PTHR43358">
    <property type="entry name" value="ALPHA/BETA-HYDROLASE"/>
    <property type="match status" value="1"/>
</dbReference>
<keyword evidence="1" id="KW-1133">Transmembrane helix</keyword>
<organism evidence="3 4">
    <name type="scientific">Variimorphobacter saccharofermentans</name>
    <dbReference type="NCBI Taxonomy" id="2755051"/>
    <lineage>
        <taxon>Bacteria</taxon>
        <taxon>Bacillati</taxon>
        <taxon>Bacillota</taxon>
        <taxon>Clostridia</taxon>
        <taxon>Lachnospirales</taxon>
        <taxon>Lachnospiraceae</taxon>
        <taxon>Variimorphobacter</taxon>
    </lineage>
</organism>
<feature type="domain" description="AB hydrolase-1" evidence="2">
    <location>
        <begin position="105"/>
        <end position="218"/>
    </location>
</feature>
<keyword evidence="4" id="KW-1185">Reference proteome</keyword>
<proteinExistence type="predicted"/>
<dbReference type="EMBL" id="JACEGA010000001">
    <property type="protein sequence ID" value="MBB2181410.1"/>
    <property type="molecule type" value="Genomic_DNA"/>
</dbReference>
<keyword evidence="1" id="KW-0812">Transmembrane</keyword>
<dbReference type="AlphaFoldDB" id="A0A839JV99"/>
<evidence type="ECO:0000256" key="1">
    <source>
        <dbReference type="SAM" id="Phobius"/>
    </source>
</evidence>
<protein>
    <submittedName>
        <fullName evidence="3">Alpha/beta hydrolase</fullName>
    </submittedName>
</protein>
<dbReference type="GO" id="GO:0016787">
    <property type="term" value="F:hydrolase activity"/>
    <property type="evidence" value="ECO:0007669"/>
    <property type="project" value="UniProtKB-KW"/>
</dbReference>
<evidence type="ECO:0000313" key="3">
    <source>
        <dbReference type="EMBL" id="MBB2181410.1"/>
    </source>
</evidence>
<dbReference type="Gene3D" id="3.40.50.1820">
    <property type="entry name" value="alpha/beta hydrolase"/>
    <property type="match status" value="1"/>
</dbReference>
<feature type="transmembrane region" description="Helical" evidence="1">
    <location>
        <begin position="12"/>
        <end position="32"/>
    </location>
</feature>
<evidence type="ECO:0000259" key="2">
    <source>
        <dbReference type="Pfam" id="PF00561"/>
    </source>
</evidence>
<keyword evidence="1" id="KW-0472">Membrane</keyword>
<accession>A0A839JV99</accession>
<dbReference type="PANTHER" id="PTHR43358:SF4">
    <property type="entry name" value="ALPHA_BETA HYDROLASE FOLD-1 DOMAIN-CONTAINING PROTEIN"/>
    <property type="match status" value="1"/>
</dbReference>
<reference evidence="3 4" key="1">
    <citation type="submission" date="2020-07" db="EMBL/GenBank/DDBJ databases">
        <title>Characterization and genome sequencing of isolate MD1, a novel member within the family Lachnospiraceae.</title>
        <authorList>
            <person name="Rettenmaier R."/>
            <person name="Di Bello L."/>
            <person name="Zinser C."/>
            <person name="Scheitz K."/>
            <person name="Liebl W."/>
            <person name="Zverlov V."/>
        </authorList>
    </citation>
    <scope>NUCLEOTIDE SEQUENCE [LARGE SCALE GENOMIC DNA]</scope>
    <source>
        <strain evidence="3 4">MD1</strain>
    </source>
</reference>
<gene>
    <name evidence="3" type="ORF">H0486_00680</name>
</gene>
<dbReference type="InterPro" id="IPR029058">
    <property type="entry name" value="AB_hydrolase_fold"/>
</dbReference>
<comment type="caution">
    <text evidence="3">The sequence shown here is derived from an EMBL/GenBank/DDBJ whole genome shotgun (WGS) entry which is preliminary data.</text>
</comment>
<sequence>MKKGIKKKKGVKILLIVAIIVLLLFFGMSYFLGSQVFMGSTQLVTPETTTGVKESFWDKYQVDFESFCNTYTVEEVEITSSFDGHIIPADYIYAQDAQNSKDHKTVIMVHGLGGNRYTNYPNAEMFLQRGYNVLSYDQRSSNENTAKYTTFGYWERYDLIDYIEYIKEQAPNQIIGVWGTSFGGATAGLAMENKAVEESIDFLILDCPVSSMKWMVEEEMRKMDIGLPISYMTFCGNVMNRIKLGFSYEDADVSKAIAQIEIPVLVINSKVDTVTPQFMGQDIYDAIQGEKKRIWTVEDSEHTEMWLEHNQEYKDRVDEILSMVE</sequence>
<dbReference type="InterPro" id="IPR000073">
    <property type="entry name" value="AB_hydrolase_1"/>
</dbReference>
<keyword evidence="3" id="KW-0378">Hydrolase</keyword>
<dbReference type="RefSeq" id="WP_228351188.1">
    <property type="nucleotide sequence ID" value="NZ_JACEGA010000001.1"/>
</dbReference>
<dbReference type="InterPro" id="IPR052920">
    <property type="entry name" value="DNA-binding_regulatory"/>
</dbReference>
<name>A0A839JV99_9FIRM</name>
<evidence type="ECO:0000313" key="4">
    <source>
        <dbReference type="Proteomes" id="UP000574276"/>
    </source>
</evidence>